<proteinExistence type="predicted"/>
<evidence type="ECO:0000256" key="1">
    <source>
        <dbReference type="SAM" id="MobiDB-lite"/>
    </source>
</evidence>
<accession>A0A834WD83</accession>
<organism evidence="2 3">
    <name type="scientific">Senna tora</name>
    <dbReference type="NCBI Taxonomy" id="362788"/>
    <lineage>
        <taxon>Eukaryota</taxon>
        <taxon>Viridiplantae</taxon>
        <taxon>Streptophyta</taxon>
        <taxon>Embryophyta</taxon>
        <taxon>Tracheophyta</taxon>
        <taxon>Spermatophyta</taxon>
        <taxon>Magnoliopsida</taxon>
        <taxon>eudicotyledons</taxon>
        <taxon>Gunneridae</taxon>
        <taxon>Pentapetalae</taxon>
        <taxon>rosids</taxon>
        <taxon>fabids</taxon>
        <taxon>Fabales</taxon>
        <taxon>Fabaceae</taxon>
        <taxon>Caesalpinioideae</taxon>
        <taxon>Cassia clade</taxon>
        <taxon>Senna</taxon>
    </lineage>
</organism>
<reference evidence="2" key="1">
    <citation type="submission" date="2020-09" db="EMBL/GenBank/DDBJ databases">
        <title>Genome-Enabled Discovery of Anthraquinone Biosynthesis in Senna tora.</title>
        <authorList>
            <person name="Kang S.-H."/>
            <person name="Pandey R.P."/>
            <person name="Lee C.-M."/>
            <person name="Sim J.-S."/>
            <person name="Jeong J.-T."/>
            <person name="Choi B.-S."/>
            <person name="Jung M."/>
            <person name="Ginzburg D."/>
            <person name="Zhao K."/>
            <person name="Won S.Y."/>
            <person name="Oh T.-J."/>
            <person name="Yu Y."/>
            <person name="Kim N.-H."/>
            <person name="Lee O.R."/>
            <person name="Lee T.-H."/>
            <person name="Bashyal P."/>
            <person name="Kim T.-S."/>
            <person name="Lee W.-H."/>
            <person name="Kawkins C."/>
            <person name="Kim C.-K."/>
            <person name="Kim J.S."/>
            <person name="Ahn B.O."/>
            <person name="Rhee S.Y."/>
            <person name="Sohng J.K."/>
        </authorList>
    </citation>
    <scope>NUCLEOTIDE SEQUENCE</scope>
    <source>
        <tissue evidence="2">Leaf</tissue>
    </source>
</reference>
<dbReference type="EMBL" id="JAAIUW010000008">
    <property type="protein sequence ID" value="KAF7819110.1"/>
    <property type="molecule type" value="Genomic_DNA"/>
</dbReference>
<comment type="caution">
    <text evidence="2">The sequence shown here is derived from an EMBL/GenBank/DDBJ whole genome shotgun (WGS) entry which is preliminary data.</text>
</comment>
<sequence length="26" mass="2879">MASGDYIYRHSQSRNIGKVKPSSSLP</sequence>
<dbReference type="Proteomes" id="UP000634136">
    <property type="component" value="Unassembled WGS sequence"/>
</dbReference>
<evidence type="ECO:0000313" key="2">
    <source>
        <dbReference type="EMBL" id="KAF7819110.1"/>
    </source>
</evidence>
<gene>
    <name evidence="2" type="ORF">G2W53_024565</name>
</gene>
<feature type="region of interest" description="Disordered" evidence="1">
    <location>
        <begin position="1"/>
        <end position="26"/>
    </location>
</feature>
<keyword evidence="3" id="KW-1185">Reference proteome</keyword>
<dbReference type="AlphaFoldDB" id="A0A834WD83"/>
<evidence type="ECO:0000313" key="3">
    <source>
        <dbReference type="Proteomes" id="UP000634136"/>
    </source>
</evidence>
<protein>
    <submittedName>
        <fullName evidence="2">Uncharacterized protein</fullName>
    </submittedName>
</protein>
<name>A0A834WD83_9FABA</name>